<dbReference type="NCBIfam" id="TIGR02436">
    <property type="entry name" value="four helix bundle protein"/>
    <property type="match status" value="1"/>
</dbReference>
<dbReference type="RefSeq" id="WP_323297557.1">
    <property type="nucleotide sequence ID" value="NZ_JAYFUM010000017.1"/>
</dbReference>
<comment type="caution">
    <text evidence="1">The sequence shown here is derived from an EMBL/GenBank/DDBJ whole genome shotgun (WGS) entry which is preliminary data.</text>
</comment>
<dbReference type="PANTHER" id="PTHR38471">
    <property type="entry name" value="FOUR HELIX BUNDLE PROTEIN"/>
    <property type="match status" value="1"/>
</dbReference>
<dbReference type="Proteomes" id="UP001302949">
    <property type="component" value="Unassembled WGS sequence"/>
</dbReference>
<accession>A0ABU5QC25</accession>
<reference evidence="1 2" key="1">
    <citation type="submission" date="2023-12" db="EMBL/GenBank/DDBJ databases">
        <title>Novel species of the genus Arcicella isolated from rivers.</title>
        <authorList>
            <person name="Lu H."/>
        </authorList>
    </citation>
    <scope>NUCLEOTIDE SEQUENCE [LARGE SCALE GENOMIC DNA]</scope>
    <source>
        <strain evidence="1 2">KCTC 23307</strain>
    </source>
</reference>
<gene>
    <name evidence="1" type="ORF">VB248_14720</name>
</gene>
<dbReference type="InterPro" id="IPR012657">
    <property type="entry name" value="23S_rRNA-intervening_sequence"/>
</dbReference>
<sequence length="119" mass="13230">MGYDNLKNRTKSFALRIIKLVESLPNKPTAQVIGKQLLHCGTSVGANYRASCRAKSPADFIAKIAIVVEETNESLFWMELLVESGIVKEELLKDLMKEADELTAIFISSSKTAKENNKK</sequence>
<dbReference type="PANTHER" id="PTHR38471:SF2">
    <property type="entry name" value="FOUR HELIX BUNDLE PROTEIN"/>
    <property type="match status" value="1"/>
</dbReference>
<dbReference type="SUPFAM" id="SSF158446">
    <property type="entry name" value="IVS-encoded protein-like"/>
    <property type="match status" value="1"/>
</dbReference>
<dbReference type="EMBL" id="JAYFUM010000017">
    <property type="protein sequence ID" value="MEA5140403.1"/>
    <property type="molecule type" value="Genomic_DNA"/>
</dbReference>
<dbReference type="Pfam" id="PF05635">
    <property type="entry name" value="23S_rRNA_IVP"/>
    <property type="match status" value="1"/>
</dbReference>
<dbReference type="Gene3D" id="1.20.1440.60">
    <property type="entry name" value="23S rRNA-intervening sequence"/>
    <property type="match status" value="1"/>
</dbReference>
<organism evidence="1 2">
    <name type="scientific">Arcicella rigui</name>
    <dbReference type="NCBI Taxonomy" id="797020"/>
    <lineage>
        <taxon>Bacteria</taxon>
        <taxon>Pseudomonadati</taxon>
        <taxon>Bacteroidota</taxon>
        <taxon>Cytophagia</taxon>
        <taxon>Cytophagales</taxon>
        <taxon>Flectobacillaceae</taxon>
        <taxon>Arcicella</taxon>
    </lineage>
</organism>
<keyword evidence="2" id="KW-1185">Reference proteome</keyword>
<evidence type="ECO:0000313" key="1">
    <source>
        <dbReference type="EMBL" id="MEA5140403.1"/>
    </source>
</evidence>
<dbReference type="PIRSF" id="PIRSF035652">
    <property type="entry name" value="CHP02436"/>
    <property type="match status" value="1"/>
</dbReference>
<dbReference type="InterPro" id="IPR036583">
    <property type="entry name" value="23S_rRNA_IVS_sf"/>
</dbReference>
<name>A0ABU5QC25_9BACT</name>
<evidence type="ECO:0000313" key="2">
    <source>
        <dbReference type="Proteomes" id="UP001302949"/>
    </source>
</evidence>
<protein>
    <submittedName>
        <fullName evidence="1">Four helix bundle protein</fullName>
    </submittedName>
</protein>
<proteinExistence type="predicted"/>